<comment type="caution">
    <text evidence="2">The sequence shown here is derived from an EMBL/GenBank/DDBJ whole genome shotgun (WGS) entry which is preliminary data.</text>
</comment>
<keyword evidence="3" id="KW-1185">Reference proteome</keyword>
<sequence>MGIIIDLLISNLLHPRSPITTCAAMVGTFVPGSAVPATSTFAPVAASARSHQTSITRIAVVLTLFLELQEDTANAAVEGETVIGQADDDEDDEDADAEDDEDSEGEGDRENTAEQDDESDEEDVLEHADDDGDEHDEDILILLQHVQIYLQALASPHKRLPNSRALTINRSRYKPSPLDLLSSRALASGCHNPQALAILEIPRHKQATPQASTIFGHFC</sequence>
<gene>
    <name evidence="2" type="ORF">EW146_g8369</name>
</gene>
<accession>A0A4V3XDN2</accession>
<name>A0A4V3XDN2_9AGAM</name>
<evidence type="ECO:0000256" key="1">
    <source>
        <dbReference type="SAM" id="MobiDB-lite"/>
    </source>
</evidence>
<dbReference type="Proteomes" id="UP000310158">
    <property type="component" value="Unassembled WGS sequence"/>
</dbReference>
<feature type="region of interest" description="Disordered" evidence="1">
    <location>
        <begin position="76"/>
        <end position="132"/>
    </location>
</feature>
<evidence type="ECO:0000313" key="3">
    <source>
        <dbReference type="Proteomes" id="UP000310158"/>
    </source>
</evidence>
<organism evidence="2 3">
    <name type="scientific">Bondarzewia mesenterica</name>
    <dbReference type="NCBI Taxonomy" id="1095465"/>
    <lineage>
        <taxon>Eukaryota</taxon>
        <taxon>Fungi</taxon>
        <taxon>Dikarya</taxon>
        <taxon>Basidiomycota</taxon>
        <taxon>Agaricomycotina</taxon>
        <taxon>Agaricomycetes</taxon>
        <taxon>Russulales</taxon>
        <taxon>Bondarzewiaceae</taxon>
        <taxon>Bondarzewia</taxon>
    </lineage>
</organism>
<dbReference type="AlphaFoldDB" id="A0A4V3XDN2"/>
<feature type="compositionally biased region" description="Acidic residues" evidence="1">
    <location>
        <begin position="86"/>
        <end position="105"/>
    </location>
</feature>
<evidence type="ECO:0000313" key="2">
    <source>
        <dbReference type="EMBL" id="THH10413.1"/>
    </source>
</evidence>
<reference evidence="2 3" key="1">
    <citation type="submission" date="2019-02" db="EMBL/GenBank/DDBJ databases">
        <title>Genome sequencing of the rare red list fungi Bondarzewia mesenterica.</title>
        <authorList>
            <person name="Buettner E."/>
            <person name="Kellner H."/>
        </authorList>
    </citation>
    <scope>NUCLEOTIDE SEQUENCE [LARGE SCALE GENOMIC DNA]</scope>
    <source>
        <strain evidence="2 3">DSM 108281</strain>
    </source>
</reference>
<proteinExistence type="predicted"/>
<protein>
    <submittedName>
        <fullName evidence="2">Uncharacterized protein</fullName>
    </submittedName>
</protein>
<dbReference type="EMBL" id="SGPL01000573">
    <property type="protein sequence ID" value="THH10413.1"/>
    <property type="molecule type" value="Genomic_DNA"/>
</dbReference>
<feature type="compositionally biased region" description="Acidic residues" evidence="1">
    <location>
        <begin position="113"/>
        <end position="132"/>
    </location>
</feature>